<comment type="caution">
    <text evidence="1">The sequence shown here is derived from an EMBL/GenBank/DDBJ whole genome shotgun (WGS) entry which is preliminary data.</text>
</comment>
<dbReference type="OrthoDB" id="2149542at2759"/>
<sequence length="178" mass="21280">MEETSNNINFDINNIKYENKNEIINILKKLMQFSQLLEEWNKNNILLNQEIMKKSIIYNKTQVSNSFLLKFHEILLNMYSLKTEISTKINNINYQDKEELNLTTDIFETISVFIEMFEKEYSLKETIIADILNRTLKKEELETNYSLITNEPYIDYENLTTNLKNKNLIYQLLINSVQ</sequence>
<proteinExistence type="predicted"/>
<evidence type="ECO:0000313" key="1">
    <source>
        <dbReference type="EMBL" id="ORX84231.1"/>
    </source>
</evidence>
<dbReference type="Proteomes" id="UP000193944">
    <property type="component" value="Unassembled WGS sequence"/>
</dbReference>
<name>A0A1Y1XEM9_9FUNG</name>
<gene>
    <name evidence="1" type="ORF">BCR32DRAFT_242740</name>
</gene>
<protein>
    <submittedName>
        <fullName evidence="1">Uncharacterized protein</fullName>
    </submittedName>
</protein>
<dbReference type="EMBL" id="MCFG01000056">
    <property type="protein sequence ID" value="ORX84231.1"/>
    <property type="molecule type" value="Genomic_DNA"/>
</dbReference>
<reference evidence="1 2" key="1">
    <citation type="submission" date="2016-08" db="EMBL/GenBank/DDBJ databases">
        <title>A Parts List for Fungal Cellulosomes Revealed by Comparative Genomics.</title>
        <authorList>
            <consortium name="DOE Joint Genome Institute"/>
            <person name="Haitjema C.H."/>
            <person name="Gilmore S.P."/>
            <person name="Henske J.K."/>
            <person name="Solomon K.V."/>
            <person name="De Groot R."/>
            <person name="Kuo A."/>
            <person name="Mondo S.J."/>
            <person name="Salamov A.A."/>
            <person name="Labutti K."/>
            <person name="Zhao Z."/>
            <person name="Chiniquy J."/>
            <person name="Barry K."/>
            <person name="Brewer H.M."/>
            <person name="Purvine S.O."/>
            <person name="Wright A.T."/>
            <person name="Boxma B."/>
            <person name="Van Alen T."/>
            <person name="Hackstein J.H."/>
            <person name="Baker S.E."/>
            <person name="Grigoriev I.V."/>
            <person name="O'Malley M.A."/>
        </authorList>
    </citation>
    <scope>NUCLEOTIDE SEQUENCE [LARGE SCALE GENOMIC DNA]</scope>
    <source>
        <strain evidence="1 2">S4</strain>
    </source>
</reference>
<keyword evidence="2" id="KW-1185">Reference proteome</keyword>
<evidence type="ECO:0000313" key="2">
    <source>
        <dbReference type="Proteomes" id="UP000193944"/>
    </source>
</evidence>
<dbReference type="AlphaFoldDB" id="A0A1Y1XEM9"/>
<organism evidence="1 2">
    <name type="scientific">Anaeromyces robustus</name>
    <dbReference type="NCBI Taxonomy" id="1754192"/>
    <lineage>
        <taxon>Eukaryota</taxon>
        <taxon>Fungi</taxon>
        <taxon>Fungi incertae sedis</taxon>
        <taxon>Chytridiomycota</taxon>
        <taxon>Chytridiomycota incertae sedis</taxon>
        <taxon>Neocallimastigomycetes</taxon>
        <taxon>Neocallimastigales</taxon>
        <taxon>Neocallimastigaceae</taxon>
        <taxon>Anaeromyces</taxon>
    </lineage>
</organism>
<accession>A0A1Y1XEM9</accession>
<reference evidence="1 2" key="2">
    <citation type="submission" date="2016-08" db="EMBL/GenBank/DDBJ databases">
        <title>Pervasive Adenine N6-methylation of Active Genes in Fungi.</title>
        <authorList>
            <consortium name="DOE Joint Genome Institute"/>
            <person name="Mondo S.J."/>
            <person name="Dannebaum R.O."/>
            <person name="Kuo R.C."/>
            <person name="Labutti K."/>
            <person name="Haridas S."/>
            <person name="Kuo A."/>
            <person name="Salamov A."/>
            <person name="Ahrendt S.R."/>
            <person name="Lipzen A."/>
            <person name="Sullivan W."/>
            <person name="Andreopoulos W.B."/>
            <person name="Clum A."/>
            <person name="Lindquist E."/>
            <person name="Daum C."/>
            <person name="Ramamoorthy G.K."/>
            <person name="Gryganskyi A."/>
            <person name="Culley D."/>
            <person name="Magnuson J.K."/>
            <person name="James T.Y."/>
            <person name="O'Malley M.A."/>
            <person name="Stajich J.E."/>
            <person name="Spatafora J.W."/>
            <person name="Visel A."/>
            <person name="Grigoriev I.V."/>
        </authorList>
    </citation>
    <scope>NUCLEOTIDE SEQUENCE [LARGE SCALE GENOMIC DNA]</scope>
    <source>
        <strain evidence="1 2">S4</strain>
    </source>
</reference>